<sequence length="285" mass="32730">MALPLKHLYLLVLCIMLVSAVPLVPRAIDRNFPIPIAGMTWHEILDCLGIFALSMQTFITYYAHLQANKSKKEEKISATKLLPIILSITLMIEGHGIHWSCNAIHRTFNPGNEWKNNKNTLYTLTYFLDEILGHFLLFAGIAISCLLLILIEPQQDLQMEPQPKTLKWYFNILLFYSLSIGLSITMFAAGVEGQCAKTVIIPWCIAIFTCKIQSFCFQRSNIINFYNSTINFFCICAICALLWLMLWGYLFGWHFPEFRVLGLGPFSTWIGQFIKFISSKMFFVK</sequence>
<comment type="caution">
    <text evidence="2">The sequence shown here is derived from an EMBL/GenBank/DDBJ whole genome shotgun (WGS) entry which is preliminary data.</text>
</comment>
<feature type="transmembrane region" description="Helical" evidence="1">
    <location>
        <begin position="199"/>
        <end position="217"/>
    </location>
</feature>
<dbReference type="EMBL" id="ASPP01020191">
    <property type="protein sequence ID" value="ETO14140.1"/>
    <property type="molecule type" value="Genomic_DNA"/>
</dbReference>
<evidence type="ECO:0000256" key="1">
    <source>
        <dbReference type="SAM" id="Phobius"/>
    </source>
</evidence>
<reference evidence="2 3" key="1">
    <citation type="journal article" date="2013" name="Curr. Biol.">
        <title>The Genome of the Foraminiferan Reticulomyxa filosa.</title>
        <authorList>
            <person name="Glockner G."/>
            <person name="Hulsmann N."/>
            <person name="Schleicher M."/>
            <person name="Noegel A.A."/>
            <person name="Eichinger L."/>
            <person name="Gallinger C."/>
            <person name="Pawlowski J."/>
            <person name="Sierra R."/>
            <person name="Euteneuer U."/>
            <person name="Pillet L."/>
            <person name="Moustafa A."/>
            <person name="Platzer M."/>
            <person name="Groth M."/>
            <person name="Szafranski K."/>
            <person name="Schliwa M."/>
        </authorList>
    </citation>
    <scope>NUCLEOTIDE SEQUENCE [LARGE SCALE GENOMIC DNA]</scope>
</reference>
<feature type="transmembrane region" description="Helical" evidence="1">
    <location>
        <begin position="6"/>
        <end position="24"/>
    </location>
</feature>
<gene>
    <name evidence="2" type="ORF">RFI_23228</name>
</gene>
<evidence type="ECO:0000313" key="2">
    <source>
        <dbReference type="EMBL" id="ETO14140.1"/>
    </source>
</evidence>
<dbReference type="AlphaFoldDB" id="X6MM22"/>
<name>X6MM22_RETFI</name>
<feature type="transmembrane region" description="Helical" evidence="1">
    <location>
        <begin position="258"/>
        <end position="277"/>
    </location>
</feature>
<feature type="transmembrane region" description="Helical" evidence="1">
    <location>
        <begin position="44"/>
        <end position="63"/>
    </location>
</feature>
<accession>X6MM22</accession>
<protein>
    <recommendedName>
        <fullName evidence="4">Transmembrane protein</fullName>
    </recommendedName>
</protein>
<evidence type="ECO:0008006" key="4">
    <source>
        <dbReference type="Google" id="ProtNLM"/>
    </source>
</evidence>
<feature type="transmembrane region" description="Helical" evidence="1">
    <location>
        <begin position="131"/>
        <end position="151"/>
    </location>
</feature>
<keyword evidence="1" id="KW-0812">Transmembrane</keyword>
<feature type="transmembrane region" description="Helical" evidence="1">
    <location>
        <begin position="172"/>
        <end position="193"/>
    </location>
</feature>
<keyword evidence="3" id="KW-1185">Reference proteome</keyword>
<dbReference type="OrthoDB" id="10659898at2759"/>
<evidence type="ECO:0000313" key="3">
    <source>
        <dbReference type="Proteomes" id="UP000023152"/>
    </source>
</evidence>
<keyword evidence="1" id="KW-0472">Membrane</keyword>
<feature type="transmembrane region" description="Helical" evidence="1">
    <location>
        <begin position="229"/>
        <end position="252"/>
    </location>
</feature>
<dbReference type="Proteomes" id="UP000023152">
    <property type="component" value="Unassembled WGS sequence"/>
</dbReference>
<keyword evidence="1" id="KW-1133">Transmembrane helix</keyword>
<organism evidence="2 3">
    <name type="scientific">Reticulomyxa filosa</name>
    <dbReference type="NCBI Taxonomy" id="46433"/>
    <lineage>
        <taxon>Eukaryota</taxon>
        <taxon>Sar</taxon>
        <taxon>Rhizaria</taxon>
        <taxon>Retaria</taxon>
        <taxon>Foraminifera</taxon>
        <taxon>Monothalamids</taxon>
        <taxon>Reticulomyxidae</taxon>
        <taxon>Reticulomyxa</taxon>
    </lineage>
</organism>
<proteinExistence type="predicted"/>